<keyword evidence="3" id="KW-1185">Reference proteome</keyword>
<feature type="compositionally biased region" description="Low complexity" evidence="1">
    <location>
        <begin position="52"/>
        <end position="71"/>
    </location>
</feature>
<proteinExistence type="predicted"/>
<name>A0A0L0VWW0_9BASI</name>
<organism evidence="2 3">
    <name type="scientific">Puccinia striiformis f. sp. tritici PST-78</name>
    <dbReference type="NCBI Taxonomy" id="1165861"/>
    <lineage>
        <taxon>Eukaryota</taxon>
        <taxon>Fungi</taxon>
        <taxon>Dikarya</taxon>
        <taxon>Basidiomycota</taxon>
        <taxon>Pucciniomycotina</taxon>
        <taxon>Pucciniomycetes</taxon>
        <taxon>Pucciniales</taxon>
        <taxon>Pucciniaceae</taxon>
        <taxon>Puccinia</taxon>
    </lineage>
</organism>
<sequence length="105" mass="11072">MPNIPCSPNVQRGGGNSSTIRNTTDLANQIINDEEDKGDDQGENLDGRAVDDSICTTNTTPTPDTPFPDSSTSSILVEVLCQLATVTTKLVATSSLAPPRPRPAF</sequence>
<dbReference type="Proteomes" id="UP000054564">
    <property type="component" value="Unassembled WGS sequence"/>
</dbReference>
<accession>A0A0L0VWW0</accession>
<evidence type="ECO:0000313" key="3">
    <source>
        <dbReference type="Proteomes" id="UP000054564"/>
    </source>
</evidence>
<dbReference type="AlphaFoldDB" id="A0A0L0VWW0"/>
<reference evidence="3" key="1">
    <citation type="submission" date="2014-03" db="EMBL/GenBank/DDBJ databases">
        <title>The Genome Sequence of Puccinia striiformis f. sp. tritici PST-78.</title>
        <authorList>
            <consortium name="The Broad Institute Genome Sequencing Platform"/>
            <person name="Cuomo C."/>
            <person name="Hulbert S."/>
            <person name="Chen X."/>
            <person name="Walker B."/>
            <person name="Young S.K."/>
            <person name="Zeng Q."/>
            <person name="Gargeya S."/>
            <person name="Fitzgerald M."/>
            <person name="Haas B."/>
            <person name="Abouelleil A."/>
            <person name="Alvarado L."/>
            <person name="Arachchi H.M."/>
            <person name="Berlin A.M."/>
            <person name="Chapman S.B."/>
            <person name="Goldberg J."/>
            <person name="Griggs A."/>
            <person name="Gujja S."/>
            <person name="Hansen M."/>
            <person name="Howarth C."/>
            <person name="Imamovic A."/>
            <person name="Larimer J."/>
            <person name="McCowan C."/>
            <person name="Montmayeur A."/>
            <person name="Murphy C."/>
            <person name="Neiman D."/>
            <person name="Pearson M."/>
            <person name="Priest M."/>
            <person name="Roberts A."/>
            <person name="Saif S."/>
            <person name="Shea T."/>
            <person name="Sisk P."/>
            <person name="Sykes S."/>
            <person name="Wortman J."/>
            <person name="Nusbaum C."/>
            <person name="Birren B."/>
        </authorList>
    </citation>
    <scope>NUCLEOTIDE SEQUENCE [LARGE SCALE GENOMIC DNA]</scope>
    <source>
        <strain evidence="3">race PST-78</strain>
    </source>
</reference>
<evidence type="ECO:0000313" key="2">
    <source>
        <dbReference type="EMBL" id="KNF03761.1"/>
    </source>
</evidence>
<gene>
    <name evidence="2" type="ORF">PSTG_02855</name>
</gene>
<protein>
    <submittedName>
        <fullName evidence="2">Uncharacterized protein</fullName>
    </submittedName>
</protein>
<feature type="compositionally biased region" description="Acidic residues" evidence="1">
    <location>
        <begin position="32"/>
        <end position="43"/>
    </location>
</feature>
<evidence type="ECO:0000256" key="1">
    <source>
        <dbReference type="SAM" id="MobiDB-lite"/>
    </source>
</evidence>
<feature type="compositionally biased region" description="Polar residues" evidence="1">
    <location>
        <begin position="17"/>
        <end position="31"/>
    </location>
</feature>
<comment type="caution">
    <text evidence="2">The sequence shown here is derived from an EMBL/GenBank/DDBJ whole genome shotgun (WGS) entry which is preliminary data.</text>
</comment>
<feature type="compositionally biased region" description="Polar residues" evidence="1">
    <location>
        <begin position="1"/>
        <end position="10"/>
    </location>
</feature>
<feature type="region of interest" description="Disordered" evidence="1">
    <location>
        <begin position="1"/>
        <end position="71"/>
    </location>
</feature>
<dbReference type="EMBL" id="AJIL01000015">
    <property type="protein sequence ID" value="KNF03761.1"/>
    <property type="molecule type" value="Genomic_DNA"/>
</dbReference>